<gene>
    <name evidence="3" type="ORF">C8D78_3656</name>
</gene>
<sequence length="323" mass="34684">MSAADTVAVDFGQLFNQAPAGYVVARIDGTIVAANATMHAWTGAPAGGLNGTRLLELMPAGDRLMYRTHAGPKLERDGQLGELSIELLGPDGLRRPVLLSVTRTLDGAASRDLMIFFAAPERRRYERELANAHRQLQDAEADRAKLLQEAHHRALHDPLTGLPNRRHLGESLLAALTQAGEERNRVGMLFCDVNNFKQVNDTLGHAAGDQVLEHVGRMLSLAVRGADAVTRYSGDEFVVLIPRLDDPAELDAVAERVRNGLAGSVTVAGNELRLSMSVGRAETTVPAGTDSAGRKELAEALLSAADQDMYRVKTEMRSAPAAG</sequence>
<name>A0A495E841_9MICC</name>
<dbReference type="InterPro" id="IPR029787">
    <property type="entry name" value="Nucleotide_cyclase"/>
</dbReference>
<accession>A0A495E841</accession>
<comment type="caution">
    <text evidence="3">The sequence shown here is derived from an EMBL/GenBank/DDBJ whole genome shotgun (WGS) entry which is preliminary data.</text>
</comment>
<dbReference type="EMBL" id="RBIR01000011">
    <property type="protein sequence ID" value="RKR12749.1"/>
    <property type="molecule type" value="Genomic_DNA"/>
</dbReference>
<dbReference type="Pfam" id="PF00990">
    <property type="entry name" value="GGDEF"/>
    <property type="match status" value="1"/>
</dbReference>
<dbReference type="PANTHER" id="PTHR44757">
    <property type="entry name" value="DIGUANYLATE CYCLASE DGCP"/>
    <property type="match status" value="1"/>
</dbReference>
<dbReference type="InterPro" id="IPR043128">
    <property type="entry name" value="Rev_trsase/Diguanyl_cyclase"/>
</dbReference>
<evidence type="ECO:0000313" key="4">
    <source>
        <dbReference type="Proteomes" id="UP000276055"/>
    </source>
</evidence>
<evidence type="ECO:0000313" key="3">
    <source>
        <dbReference type="EMBL" id="RKR12749.1"/>
    </source>
</evidence>
<dbReference type="CDD" id="cd01949">
    <property type="entry name" value="GGDEF"/>
    <property type="match status" value="1"/>
</dbReference>
<dbReference type="Proteomes" id="UP000276055">
    <property type="component" value="Unassembled WGS sequence"/>
</dbReference>
<dbReference type="AlphaFoldDB" id="A0A495E841"/>
<dbReference type="PROSITE" id="PS50887">
    <property type="entry name" value="GGDEF"/>
    <property type="match status" value="1"/>
</dbReference>
<reference evidence="3 4" key="1">
    <citation type="submission" date="2018-10" db="EMBL/GenBank/DDBJ databases">
        <title>Genomic Encyclopedia of Type Strains, Phase IV (KMG-IV): sequencing the most valuable type-strain genomes for metagenomic binning, comparative biology and taxonomic classification.</title>
        <authorList>
            <person name="Goeker M."/>
        </authorList>
    </citation>
    <scope>NUCLEOTIDE SEQUENCE [LARGE SCALE GENOMIC DNA]</scope>
    <source>
        <strain evidence="3 4">DSM 25586</strain>
    </source>
</reference>
<protein>
    <submittedName>
        <fullName evidence="3">PAS domain S-box-containing protein/diguanylate cyclase (GGDEF)-like protein</fullName>
    </submittedName>
</protein>
<feature type="domain" description="GGDEF" evidence="2">
    <location>
        <begin position="184"/>
        <end position="323"/>
    </location>
</feature>
<dbReference type="SUPFAM" id="SSF55073">
    <property type="entry name" value="Nucleotide cyclase"/>
    <property type="match status" value="1"/>
</dbReference>
<dbReference type="Gene3D" id="3.30.70.270">
    <property type="match status" value="1"/>
</dbReference>
<evidence type="ECO:0000259" key="2">
    <source>
        <dbReference type="PROSITE" id="PS50887"/>
    </source>
</evidence>
<organism evidence="3 4">
    <name type="scientific">Arthrobacter oryzae</name>
    <dbReference type="NCBI Taxonomy" id="409290"/>
    <lineage>
        <taxon>Bacteria</taxon>
        <taxon>Bacillati</taxon>
        <taxon>Actinomycetota</taxon>
        <taxon>Actinomycetes</taxon>
        <taxon>Micrococcales</taxon>
        <taxon>Micrococcaceae</taxon>
        <taxon>Arthrobacter</taxon>
    </lineage>
</organism>
<dbReference type="NCBIfam" id="TIGR00254">
    <property type="entry name" value="GGDEF"/>
    <property type="match status" value="1"/>
</dbReference>
<dbReference type="PANTHER" id="PTHR44757:SF2">
    <property type="entry name" value="BIOFILM ARCHITECTURE MAINTENANCE PROTEIN MBAA"/>
    <property type="match status" value="1"/>
</dbReference>
<dbReference type="CDD" id="cd00130">
    <property type="entry name" value="PAS"/>
    <property type="match status" value="1"/>
</dbReference>
<keyword evidence="1" id="KW-0175">Coiled coil</keyword>
<dbReference type="OrthoDB" id="23692at2"/>
<feature type="coiled-coil region" evidence="1">
    <location>
        <begin position="122"/>
        <end position="149"/>
    </location>
</feature>
<dbReference type="InterPro" id="IPR000014">
    <property type="entry name" value="PAS"/>
</dbReference>
<dbReference type="Gene3D" id="3.30.450.20">
    <property type="entry name" value="PAS domain"/>
    <property type="match status" value="1"/>
</dbReference>
<evidence type="ECO:0000256" key="1">
    <source>
        <dbReference type="SAM" id="Coils"/>
    </source>
</evidence>
<proteinExistence type="predicted"/>
<dbReference type="SUPFAM" id="SSF55785">
    <property type="entry name" value="PYP-like sensor domain (PAS domain)"/>
    <property type="match status" value="1"/>
</dbReference>
<dbReference type="InterPro" id="IPR035965">
    <property type="entry name" value="PAS-like_dom_sf"/>
</dbReference>
<dbReference type="InterPro" id="IPR052155">
    <property type="entry name" value="Biofilm_reg_signaling"/>
</dbReference>
<dbReference type="InterPro" id="IPR000160">
    <property type="entry name" value="GGDEF_dom"/>
</dbReference>
<dbReference type="SMART" id="SM00267">
    <property type="entry name" value="GGDEF"/>
    <property type="match status" value="1"/>
</dbReference>
<dbReference type="RefSeq" id="WP_120955248.1">
    <property type="nucleotide sequence ID" value="NZ_RBIR01000011.1"/>
</dbReference>